<evidence type="ECO:0000313" key="4">
    <source>
        <dbReference type="Proteomes" id="UP000199599"/>
    </source>
</evidence>
<dbReference type="EMBL" id="FOMN01000002">
    <property type="protein sequence ID" value="SFD34963.1"/>
    <property type="molecule type" value="Genomic_DNA"/>
</dbReference>
<evidence type="ECO:0000256" key="1">
    <source>
        <dbReference type="ARBA" id="ARBA00023125"/>
    </source>
</evidence>
<proteinExistence type="predicted"/>
<protein>
    <submittedName>
        <fullName evidence="3">DNA-binding transcriptional regulator, XRE-family HTH domain</fullName>
    </submittedName>
</protein>
<accession>A0A1I1RTQ3</accession>
<evidence type="ECO:0000259" key="2">
    <source>
        <dbReference type="PROSITE" id="PS50943"/>
    </source>
</evidence>
<dbReference type="Gene3D" id="1.10.260.40">
    <property type="entry name" value="lambda repressor-like DNA-binding domains"/>
    <property type="match status" value="1"/>
</dbReference>
<dbReference type="STRING" id="1505723.SAMN04487792_0404"/>
<dbReference type="InterPro" id="IPR010982">
    <property type="entry name" value="Lambda_DNA-bd_dom_sf"/>
</dbReference>
<dbReference type="InterPro" id="IPR001387">
    <property type="entry name" value="Cro/C1-type_HTH"/>
</dbReference>
<reference evidence="4" key="1">
    <citation type="submission" date="2016-10" db="EMBL/GenBank/DDBJ databases">
        <authorList>
            <person name="Varghese N."/>
            <person name="Submissions S."/>
        </authorList>
    </citation>
    <scope>NUCLEOTIDE SEQUENCE [LARGE SCALE GENOMIC DNA]</scope>
    <source>
        <strain evidence="4">R-53102</strain>
    </source>
</reference>
<name>A0A1I1RTQ3_9LACO</name>
<sequence length="361" mass="43245">MIECSKGGEIMNRIKELRKSHSLSQAELAKETGISNQAISFYENGKRQPKIETWQRLAKFFNVSVPYIQGLTYTTEQMVKIIHDFYFMGYDSEHAFSVSDDFSNEVNIYIKVNSDDVIPRELYREDETEFKITDTVEKYWLKHFKSIFAIPKIRNIKKNNYDRVISAIHIVIEGRNRSPKTPHDLTYLGQFFIKKYEKESKYHSDTIDKIKYLDLSSAKIAINEYADLIIQLRDEVNNFKKDSYNEKDYDKQFAQYVKAELYNLYEPTKHDIIEFSKIIDELVNKIMNDKEFKKRLLNEEDKQDYLEIFRNYKKQHNENVAIIDEYIEDLKDREIDPNLYYEDIDETYNTDNIYLDEFEDQ</sequence>
<dbReference type="PANTHER" id="PTHR46558">
    <property type="entry name" value="TRACRIPTIONAL REGULATORY PROTEIN-RELATED-RELATED"/>
    <property type="match status" value="1"/>
</dbReference>
<dbReference type="Pfam" id="PF01381">
    <property type="entry name" value="HTH_3"/>
    <property type="match status" value="1"/>
</dbReference>
<gene>
    <name evidence="3" type="ORF">SAMN04487792_0404</name>
</gene>
<dbReference type="CDD" id="cd00093">
    <property type="entry name" value="HTH_XRE"/>
    <property type="match status" value="1"/>
</dbReference>
<keyword evidence="1 3" id="KW-0238">DNA-binding</keyword>
<evidence type="ECO:0000313" key="3">
    <source>
        <dbReference type="EMBL" id="SFD34963.1"/>
    </source>
</evidence>
<dbReference type="AlphaFoldDB" id="A0A1I1RTQ3"/>
<dbReference type="Proteomes" id="UP000199599">
    <property type="component" value="Unassembled WGS sequence"/>
</dbReference>
<organism evidence="3 4">
    <name type="scientific">Lactobacillus bombicola</name>
    <dbReference type="NCBI Taxonomy" id="1505723"/>
    <lineage>
        <taxon>Bacteria</taxon>
        <taxon>Bacillati</taxon>
        <taxon>Bacillota</taxon>
        <taxon>Bacilli</taxon>
        <taxon>Lactobacillales</taxon>
        <taxon>Lactobacillaceae</taxon>
        <taxon>Lactobacillus</taxon>
    </lineage>
</organism>
<feature type="domain" description="HTH cro/C1-type" evidence="2">
    <location>
        <begin position="14"/>
        <end position="68"/>
    </location>
</feature>
<dbReference type="SUPFAM" id="SSF47413">
    <property type="entry name" value="lambda repressor-like DNA-binding domains"/>
    <property type="match status" value="1"/>
</dbReference>
<dbReference type="GO" id="GO:0003677">
    <property type="term" value="F:DNA binding"/>
    <property type="evidence" value="ECO:0007669"/>
    <property type="project" value="UniProtKB-KW"/>
</dbReference>
<dbReference type="PROSITE" id="PS50943">
    <property type="entry name" value="HTH_CROC1"/>
    <property type="match status" value="1"/>
</dbReference>
<dbReference type="SMART" id="SM00530">
    <property type="entry name" value="HTH_XRE"/>
    <property type="match status" value="1"/>
</dbReference>
<dbReference type="PANTHER" id="PTHR46558:SF11">
    <property type="entry name" value="HTH-TYPE TRANSCRIPTIONAL REGULATOR XRE"/>
    <property type="match status" value="1"/>
</dbReference>